<organism evidence="1 2">
    <name type="scientific">Methanomicrobium antiquum</name>
    <dbReference type="NCBI Taxonomy" id="487686"/>
    <lineage>
        <taxon>Archaea</taxon>
        <taxon>Methanobacteriati</taxon>
        <taxon>Methanobacteriota</taxon>
        <taxon>Stenosarchaea group</taxon>
        <taxon>Methanomicrobia</taxon>
        <taxon>Methanomicrobiales</taxon>
        <taxon>Methanomicrobiaceae</taxon>
        <taxon>Methanomicrobium</taxon>
    </lineage>
</organism>
<dbReference type="AlphaFoldDB" id="A0AAF0JMJ6"/>
<dbReference type="EMBL" id="CP091092">
    <property type="protein sequence ID" value="WFN36610.1"/>
    <property type="molecule type" value="Genomic_DNA"/>
</dbReference>
<evidence type="ECO:0000313" key="2">
    <source>
        <dbReference type="Proteomes" id="UP001218895"/>
    </source>
</evidence>
<dbReference type="InterPro" id="IPR036388">
    <property type="entry name" value="WH-like_DNA-bd_sf"/>
</dbReference>
<evidence type="ECO:0000313" key="1">
    <source>
        <dbReference type="EMBL" id="WFN36610.1"/>
    </source>
</evidence>
<keyword evidence="2" id="KW-1185">Reference proteome</keyword>
<sequence length="194" mass="22376">MSKILDITENHLKILSLFTKGYDCEYYIREICRHVPVSHGAAQNILNSLEEKGVLESVMKGRNRIFSLRKTGLCVNYILLAESYKRLKFSEKYPLTYEIIYKILPAFTGPLALFGSYSSELATEFSDIDLLSAGGFDKRQVDEVSRKFKVDINIKQYTKEIVLLGIGNDHLIKEVYKNHIWLCCPEFFVEGYIK</sequence>
<accession>A0AAF0JMJ6</accession>
<name>A0AAF0JMJ6_9EURY</name>
<dbReference type="SUPFAM" id="SSF81301">
    <property type="entry name" value="Nucleotidyltransferase"/>
    <property type="match status" value="1"/>
</dbReference>
<dbReference type="Gene3D" id="1.10.10.10">
    <property type="entry name" value="Winged helix-like DNA-binding domain superfamily/Winged helix DNA-binding domain"/>
    <property type="match status" value="1"/>
</dbReference>
<proteinExistence type="predicted"/>
<dbReference type="InterPro" id="IPR011991">
    <property type="entry name" value="ArsR-like_HTH"/>
</dbReference>
<gene>
    <name evidence="1" type="ORF">L1994_10780</name>
</gene>
<dbReference type="GeneID" id="79950888"/>
<protein>
    <submittedName>
        <fullName evidence="1">Winged helix-turn-helix domain-containing protein</fullName>
    </submittedName>
</protein>
<dbReference type="RefSeq" id="WP_278099444.1">
    <property type="nucleotide sequence ID" value="NZ_CP091092.1"/>
</dbReference>
<dbReference type="KEGG" id="manq:L1994_10780"/>
<dbReference type="CDD" id="cd00090">
    <property type="entry name" value="HTH_ARSR"/>
    <property type="match status" value="1"/>
</dbReference>
<dbReference type="InterPro" id="IPR043519">
    <property type="entry name" value="NT_sf"/>
</dbReference>
<dbReference type="InterPro" id="IPR036390">
    <property type="entry name" value="WH_DNA-bd_sf"/>
</dbReference>
<reference evidence="1" key="1">
    <citation type="submission" date="2022-01" db="EMBL/GenBank/DDBJ databases">
        <title>Complete genome of Methanomicrobium antiquum DSM 21220.</title>
        <authorList>
            <person name="Chen S.-C."/>
            <person name="You Y.-T."/>
            <person name="Zhou Y.-Z."/>
            <person name="Lai M.-C."/>
        </authorList>
    </citation>
    <scope>NUCLEOTIDE SEQUENCE</scope>
    <source>
        <strain evidence="1">DSM 21220</strain>
    </source>
</reference>
<dbReference type="Proteomes" id="UP001218895">
    <property type="component" value="Chromosome"/>
</dbReference>
<dbReference type="SUPFAM" id="SSF46785">
    <property type="entry name" value="Winged helix' DNA-binding domain"/>
    <property type="match status" value="1"/>
</dbReference>